<dbReference type="PROSITE" id="PS50176">
    <property type="entry name" value="ARM_REPEAT"/>
    <property type="match status" value="1"/>
</dbReference>
<reference evidence="4" key="1">
    <citation type="submission" date="2011-05" db="EMBL/GenBank/DDBJ databases">
        <authorList>
            <person name="Richards S.R."/>
            <person name="Qu J."/>
            <person name="Jiang H."/>
            <person name="Jhangiani S.N."/>
            <person name="Agravi P."/>
            <person name="Goodspeed R."/>
            <person name="Gross S."/>
            <person name="Mandapat C."/>
            <person name="Jackson L."/>
            <person name="Mathew T."/>
            <person name="Pu L."/>
            <person name="Thornton R."/>
            <person name="Saada N."/>
            <person name="Wilczek-Boney K.B."/>
            <person name="Lee S."/>
            <person name="Kovar C."/>
            <person name="Wu Y."/>
            <person name="Scherer S.E."/>
            <person name="Worley K.C."/>
            <person name="Muzny D.M."/>
            <person name="Gibbs R."/>
        </authorList>
    </citation>
    <scope>NUCLEOTIDE SEQUENCE</scope>
    <source>
        <strain evidence="4">Brora</strain>
    </source>
</reference>
<dbReference type="PANTHER" id="PTHR46464">
    <property type="entry name" value="ANK_REP_REGION DOMAIN-CONTAINING PROTEIN"/>
    <property type="match status" value="1"/>
</dbReference>
<name>T1J8F1_STRMM</name>
<dbReference type="HOGENOM" id="CLU_006481_0_0_1"/>
<protein>
    <submittedName>
        <fullName evidence="3">Uncharacterized protein</fullName>
    </submittedName>
</protein>
<dbReference type="InterPro" id="IPR043379">
    <property type="entry name" value="ANKAR"/>
</dbReference>
<proteinExistence type="predicted"/>
<organism evidence="3 4">
    <name type="scientific">Strigamia maritima</name>
    <name type="common">European centipede</name>
    <name type="synonym">Geophilus maritimus</name>
    <dbReference type="NCBI Taxonomy" id="126957"/>
    <lineage>
        <taxon>Eukaryota</taxon>
        <taxon>Metazoa</taxon>
        <taxon>Ecdysozoa</taxon>
        <taxon>Arthropoda</taxon>
        <taxon>Myriapoda</taxon>
        <taxon>Chilopoda</taxon>
        <taxon>Pleurostigmophora</taxon>
        <taxon>Geophilomorpha</taxon>
        <taxon>Linotaeniidae</taxon>
        <taxon>Strigamia</taxon>
    </lineage>
</organism>
<dbReference type="SUPFAM" id="SSF48371">
    <property type="entry name" value="ARM repeat"/>
    <property type="match status" value="2"/>
</dbReference>
<accession>T1J8F1</accession>
<feature type="repeat" description="ANK" evidence="1">
    <location>
        <begin position="534"/>
        <end position="566"/>
    </location>
</feature>
<dbReference type="PhylomeDB" id="T1J8F1"/>
<feature type="repeat" description="ARM" evidence="2">
    <location>
        <begin position="787"/>
        <end position="829"/>
    </location>
</feature>
<dbReference type="Proteomes" id="UP000014500">
    <property type="component" value="Unassembled WGS sequence"/>
</dbReference>
<feature type="repeat" description="ANK" evidence="1">
    <location>
        <begin position="489"/>
        <end position="521"/>
    </location>
</feature>
<dbReference type="OMA" id="FMGLFKT"/>
<evidence type="ECO:0000256" key="1">
    <source>
        <dbReference type="PROSITE-ProRule" id="PRU00023"/>
    </source>
</evidence>
<dbReference type="SUPFAM" id="SSF48403">
    <property type="entry name" value="Ankyrin repeat"/>
    <property type="match status" value="1"/>
</dbReference>
<dbReference type="InterPro" id="IPR036770">
    <property type="entry name" value="Ankyrin_rpt-contain_sf"/>
</dbReference>
<dbReference type="InterPro" id="IPR002110">
    <property type="entry name" value="Ankyrin_rpt"/>
</dbReference>
<dbReference type="InterPro" id="IPR016024">
    <property type="entry name" value="ARM-type_fold"/>
</dbReference>
<dbReference type="Pfam" id="PF12796">
    <property type="entry name" value="Ank_2"/>
    <property type="match status" value="1"/>
</dbReference>
<dbReference type="PROSITE" id="PS50297">
    <property type="entry name" value="ANK_REP_REGION"/>
    <property type="match status" value="2"/>
</dbReference>
<dbReference type="SMART" id="SM00185">
    <property type="entry name" value="ARM"/>
    <property type="match status" value="8"/>
</dbReference>
<dbReference type="PANTHER" id="PTHR46464:SF1">
    <property type="entry name" value="ANKYRIN AND ARMADILLO REPEAT-CONTAINING PROTEIN"/>
    <property type="match status" value="1"/>
</dbReference>
<evidence type="ECO:0000313" key="3">
    <source>
        <dbReference type="EnsemblMetazoa" id="SMAR009981-PA"/>
    </source>
</evidence>
<dbReference type="eggNOG" id="KOG4412">
    <property type="taxonomic scope" value="Eukaryota"/>
</dbReference>
<sequence>MESYVQKRRRIRNYAFKKYGLGLDHPMFHQKYDIPIRRKPEDATNLLVHESDIKEGMDWVQSFFSKFTTYDTQELFVSSKTHWLLSNDFLQLKKPHGMITTLKLNNPETLTILCPIDSPSTSIFELELVHQLIRELIVGLFIMNQIPSLYLGANYDQSTTCHLPPAYKDTLIGQMLIEVDVMMKALWHGAYISQDRRVALNETWKSRLKITDDGKVMSKLPVLYEFQSAGLYDLTKEDGFQDIYAEIPKKLLQPLPPPEDFLTEMENVIITLTLYQKSVQYTNGIFLMDSDYFVAGSRKTALDEPGGYDHASEYIFSVGQVAKTNLTIKPDIKFKVELLKLVGLLVPVFMTLKRQNKIPSIEHLLPPMNQESLLTERTLPPITVGPEFANSAFFQREKYFHMHGGIQIDVETTDPESLPDDLIEIFKRLPLISSEILDAFRRFCGAKDAENYENLEWALQTTAAIGQVSILHALIRVMPVDRMEKQSNDGLSVTHVASLYNHVHVLGMLISMGINVNVRKGMISEPQDLYEKCQGFTPLHLAARAGAVQALSLLLAANADVNARDKNGFAPIHHAAWSNQLHVARLLVMKYNQLELETDNQLRSTPLLLAAQRGAVDTMVCLLDMGAKRGKTDAIGRNCIVLAALEYRHHILDFFIERKFKDMLAWTTLYDMLLSEEALWRFGSVKTIEVLSSNMHHLKAILDAGIPQVMIIVLKEDDIDQQKAILISLTNICHDEDVRMAISSVDPIEVLVERLHSPNEVITTLSSRIVFSICHIAENNKRFGAAGAVEALVGLLLSESEELLLEVTLAVHKLCDHSPENKMLLSSAGGIENFVKLLIRPNVADKLVLSVCSACSMMIANSIKNQSIMVHANGIVALSKLLHSNNVLIQTSGAKILGILATSHRKLINQDVMKPMVAMLKVWDIEARVNGASALWALAGDTLTVQKFTANSIGVKLLINMLLTKNPQLIFYGCRFISALAFEDVDNQNALVKEGGVDALARYILSCDDSEETLYEIIRTIGILCVGAAHTNNIAVQRQITKNDSMKCLLKFVVCEKYSQELRVEVIYTLTCIVLHNEDNLKQLAHYGGFNYAVVIQLMQSGKEFVRIKAGMALSTYAFNRHYFHNELHKAGKIKYSFFEHFLNSTNTYYKCQAAFQMSILANLVENCNPIDITAKGLSFLVAKLETAQKEDDFVIIASLISSLARSTTGIPDGLITLGIVDLLLVKLRSENPQVRSTCASALGYLSFNSKAFRQLLKACRAQPSLFDVLIASLQSNAKISEDFVETFRASKQAGLPVVSLCTSRHLCTSRQLGARVKRSTSKKTAGD</sequence>
<dbReference type="Gene3D" id="1.25.10.10">
    <property type="entry name" value="Leucine-rich Repeat Variant"/>
    <property type="match status" value="3"/>
</dbReference>
<dbReference type="EMBL" id="JH431954">
    <property type="status" value="NOT_ANNOTATED_CDS"/>
    <property type="molecule type" value="Genomic_DNA"/>
</dbReference>
<dbReference type="PROSITE" id="PS50088">
    <property type="entry name" value="ANK_REPEAT"/>
    <property type="match status" value="2"/>
</dbReference>
<reference evidence="3" key="2">
    <citation type="submission" date="2015-02" db="UniProtKB">
        <authorList>
            <consortium name="EnsemblMetazoa"/>
        </authorList>
    </citation>
    <scope>IDENTIFICATION</scope>
</reference>
<keyword evidence="1" id="KW-0040">ANK repeat</keyword>
<keyword evidence="4" id="KW-1185">Reference proteome</keyword>
<dbReference type="EnsemblMetazoa" id="SMAR009981-RA">
    <property type="protein sequence ID" value="SMAR009981-PA"/>
    <property type="gene ID" value="SMAR009981"/>
</dbReference>
<evidence type="ECO:0000313" key="4">
    <source>
        <dbReference type="Proteomes" id="UP000014500"/>
    </source>
</evidence>
<dbReference type="InterPro" id="IPR011989">
    <property type="entry name" value="ARM-like"/>
</dbReference>
<dbReference type="STRING" id="126957.T1J8F1"/>
<dbReference type="Gene3D" id="1.25.40.20">
    <property type="entry name" value="Ankyrin repeat-containing domain"/>
    <property type="match status" value="2"/>
</dbReference>
<dbReference type="SMART" id="SM00248">
    <property type="entry name" value="ANK"/>
    <property type="match status" value="5"/>
</dbReference>
<evidence type="ECO:0000256" key="2">
    <source>
        <dbReference type="PROSITE-ProRule" id="PRU00259"/>
    </source>
</evidence>
<dbReference type="InterPro" id="IPR000225">
    <property type="entry name" value="Armadillo"/>
</dbReference>